<dbReference type="CDD" id="cd17574">
    <property type="entry name" value="REC_OmpR"/>
    <property type="match status" value="1"/>
</dbReference>
<dbReference type="PANTHER" id="PTHR43547">
    <property type="entry name" value="TWO-COMPONENT HISTIDINE KINASE"/>
    <property type="match status" value="1"/>
</dbReference>
<dbReference type="InterPro" id="IPR011110">
    <property type="entry name" value="Reg_prop"/>
</dbReference>
<evidence type="ECO:0000259" key="9">
    <source>
        <dbReference type="PROSITE" id="PS50109"/>
    </source>
</evidence>
<dbReference type="InterPro" id="IPR009057">
    <property type="entry name" value="Homeodomain-like_sf"/>
</dbReference>
<dbReference type="PANTHER" id="PTHR43547:SF2">
    <property type="entry name" value="HYBRID SIGNAL TRANSDUCTION HISTIDINE KINASE C"/>
    <property type="match status" value="1"/>
</dbReference>
<dbReference type="Gene3D" id="3.40.50.2300">
    <property type="match status" value="1"/>
</dbReference>
<dbReference type="InterPro" id="IPR018062">
    <property type="entry name" value="HTH_AraC-typ_CS"/>
</dbReference>
<dbReference type="Pfam" id="PF02518">
    <property type="entry name" value="HATPase_c"/>
    <property type="match status" value="1"/>
</dbReference>
<dbReference type="Gene3D" id="2.60.40.10">
    <property type="entry name" value="Immunoglobulins"/>
    <property type="match status" value="1"/>
</dbReference>
<sequence length="1322" mass="151772">MTDPRFQNLNFEDGISNLSVQSFEQDEQGYIWMATARGLNRYNGVSFEHFLITNTDSLLYHNRTYKLYKNSNGQIFCATAYGVNMFDTNVDKMYNIKSNNEWFSDFIDFNGNTYGTSASGGLFIYSKEEFAFTPVTQFDTSLEINSLIADEKTGLWGKTRDSNNLINFNPVTGVLLQYTIAGEYEQYNYGDILKTDDILLIAKKRISSFSLSSRTFINLPDKYKKLEELENCDFTFIEKIDKNVLWIGTQNNGLFIFNTQLNQISNYNKANSNLRSNHLTTIFKDRDNNIWLGTFEQGADVSFNQLNNINYETQLENLTKNSFVTSIAIDSESNHFIGTRSEGLYVYNKSSKQKKRHLHKNNSFLRDNNIRTLFIDSRNQLWISSSKCLLKTDLQFKQVKEIELPKPNMGIVSFCEQAGKIIAGSSLQGIFILDYDGKILVQNKKYKSGIVKIIPFGDEEVLLSSIIEGVFLYNINSNTFKNLNEVISTNSNTLNEVVTMLLDDDSTLWLGNYDKGLYKYNFIDKSFSIFKEIDGLPNNDIVSIEEDKDGNLWLGTSYGLSRFNKKEEFVNFFQNEGLQNLQFHRNSSVRDSNGILFFGGNNGLTFFDPQLVNKFDYNKAPKITLKSISVKNKEIKPNDETKLLTQVLNKTESITLTHKQNIFTIAYHAFDYVAADKIKYAYFLEGLDKNWNYVGVRSHANFSNLSPGTYTFKVKAQNNTGLWSEIKTLKIIVKPSPFKTPLAYIIYLFVLANIIYFSFKITLRAKIYRTKLEIEHKERVRENEIAQMKMRFFTNISHEIRTPLTLIKGNFDVLSKSLNSSQTKSDSFKGLQYSTNRLLTLVNQLLSFKSLENDALELKVRNEDIISLTKNLIQSFQYVASIRNIKIQVESVLDQLIIPVDKDKYEKILSNLITNALKHITENGKVSVCIEMLDREEYSTYQNFNKSLPKTHFVKITTVDNGTGINPTDLPYVFKRYKQSESDKNKPDYSGTGIGLDFVKRLVELHKGAIIAQSIPNVETRFSFILSIDEKVYENVFYKMDEPYKKEEDSCVSTKSEMKVISNTNSEMILVVEDDPELNRFICSSLHGDFKVISCYNGSEGYSLAKQHLPSVIISDIMMPETDGFEMCKMIRDDENISHIPIILLTAKTDSDSTITGYKYGADDYVSKPFDLEVLKARIVNLIALRKKLQNRYKQGIFTEPSIEMSNPNELNFVKKIKAIVSSEYHSPKLNVNFMAEQMNMSRTNFYRKFINIMDISPKEFITKYRINKAIELIKEGNENFGEISFICGFGSQSNFSVQFKKEKGVSPLQFKKSLISITSEL</sequence>
<feature type="domain" description="Histidine kinase" evidence="9">
    <location>
        <begin position="795"/>
        <end position="1030"/>
    </location>
</feature>
<dbReference type="Gene3D" id="2.130.10.10">
    <property type="entry name" value="YVTN repeat-like/Quinoprotein amine dehydrogenase"/>
    <property type="match status" value="2"/>
</dbReference>
<dbReference type="PROSITE" id="PS01124">
    <property type="entry name" value="HTH_ARAC_FAMILY_2"/>
    <property type="match status" value="1"/>
</dbReference>
<evidence type="ECO:0000259" key="10">
    <source>
        <dbReference type="PROSITE" id="PS50110"/>
    </source>
</evidence>
<dbReference type="GO" id="GO:0000155">
    <property type="term" value="F:phosphorelay sensor kinase activity"/>
    <property type="evidence" value="ECO:0007669"/>
    <property type="project" value="InterPro"/>
</dbReference>
<dbReference type="InterPro" id="IPR011123">
    <property type="entry name" value="Y_Y_Y"/>
</dbReference>
<dbReference type="InterPro" id="IPR015943">
    <property type="entry name" value="WD40/YVTN_repeat-like_dom_sf"/>
</dbReference>
<keyword evidence="12" id="KW-1185">Reference proteome</keyword>
<keyword evidence="5" id="KW-0238">DNA-binding</keyword>
<dbReference type="InterPro" id="IPR011006">
    <property type="entry name" value="CheY-like_superfamily"/>
</dbReference>
<dbReference type="Gene3D" id="1.10.10.60">
    <property type="entry name" value="Homeodomain-like"/>
    <property type="match status" value="1"/>
</dbReference>
<dbReference type="SUPFAM" id="SSF52172">
    <property type="entry name" value="CheY-like"/>
    <property type="match status" value="1"/>
</dbReference>
<dbReference type="PATRIC" id="fig|1544798.3.peg.3155"/>
<dbReference type="InterPro" id="IPR036890">
    <property type="entry name" value="HATPase_C_sf"/>
</dbReference>
<dbReference type="SUPFAM" id="SSF55874">
    <property type="entry name" value="ATPase domain of HSP90 chaperone/DNA topoisomerase II/histidine kinase"/>
    <property type="match status" value="1"/>
</dbReference>
<dbReference type="InterPro" id="IPR004358">
    <property type="entry name" value="Sig_transdc_His_kin-like_C"/>
</dbReference>
<dbReference type="InterPro" id="IPR018060">
    <property type="entry name" value="HTH_AraC"/>
</dbReference>
<evidence type="ECO:0000256" key="6">
    <source>
        <dbReference type="ARBA" id="ARBA00023163"/>
    </source>
</evidence>
<evidence type="ECO:0000256" key="7">
    <source>
        <dbReference type="PROSITE-ProRule" id="PRU00169"/>
    </source>
</evidence>
<dbReference type="Pfam" id="PF07494">
    <property type="entry name" value="Reg_prop"/>
    <property type="match status" value="2"/>
</dbReference>
<dbReference type="Pfam" id="PF00512">
    <property type="entry name" value="HisKA"/>
    <property type="match status" value="1"/>
</dbReference>
<comment type="catalytic activity">
    <reaction evidence="1">
        <text>ATP + protein L-histidine = ADP + protein N-phospho-L-histidine.</text>
        <dbReference type="EC" id="2.7.13.3"/>
    </reaction>
</comment>
<feature type="modified residue" description="4-aspartylphosphate" evidence="7">
    <location>
        <position position="1116"/>
    </location>
</feature>
<dbReference type="InterPro" id="IPR013783">
    <property type="entry name" value="Ig-like_fold"/>
</dbReference>
<dbReference type="InterPro" id="IPR001789">
    <property type="entry name" value="Sig_transdc_resp-reg_receiver"/>
</dbReference>
<accession>A0A0D8J9C9</accession>
<dbReference type="InterPro" id="IPR005467">
    <property type="entry name" value="His_kinase_dom"/>
</dbReference>
<dbReference type="Pfam" id="PF12833">
    <property type="entry name" value="HTH_18"/>
    <property type="match status" value="1"/>
</dbReference>
<dbReference type="PRINTS" id="PR00344">
    <property type="entry name" value="BCTRLSENSOR"/>
</dbReference>
<dbReference type="Pfam" id="PF07495">
    <property type="entry name" value="Y_Y_Y"/>
    <property type="match status" value="1"/>
</dbReference>
<evidence type="ECO:0000256" key="5">
    <source>
        <dbReference type="ARBA" id="ARBA00023125"/>
    </source>
</evidence>
<protein>
    <recommendedName>
        <fullName evidence="2">histidine kinase</fullName>
        <ecNumber evidence="2">2.7.13.3</ecNumber>
    </recommendedName>
</protein>
<dbReference type="PROSITE" id="PS50109">
    <property type="entry name" value="HIS_KIN"/>
    <property type="match status" value="1"/>
</dbReference>
<dbReference type="SUPFAM" id="SSF46689">
    <property type="entry name" value="Homeodomain-like"/>
    <property type="match status" value="1"/>
</dbReference>
<dbReference type="InterPro" id="IPR003661">
    <property type="entry name" value="HisK_dim/P_dom"/>
</dbReference>
<dbReference type="EC" id="2.7.13.3" evidence="2"/>
<evidence type="ECO:0000256" key="1">
    <source>
        <dbReference type="ARBA" id="ARBA00000085"/>
    </source>
</evidence>
<dbReference type="SMART" id="SM00388">
    <property type="entry name" value="HisKA"/>
    <property type="match status" value="1"/>
</dbReference>
<dbReference type="PROSITE" id="PS00041">
    <property type="entry name" value="HTH_ARAC_FAMILY_1"/>
    <property type="match status" value="1"/>
</dbReference>
<organism evidence="11 12">
    <name type="scientific">Draconibacterium sediminis</name>
    <dbReference type="NCBI Taxonomy" id="1544798"/>
    <lineage>
        <taxon>Bacteria</taxon>
        <taxon>Pseudomonadati</taxon>
        <taxon>Bacteroidota</taxon>
        <taxon>Bacteroidia</taxon>
        <taxon>Marinilabiliales</taxon>
        <taxon>Prolixibacteraceae</taxon>
        <taxon>Draconibacterium</taxon>
    </lineage>
</organism>
<dbReference type="SUPFAM" id="SSF101898">
    <property type="entry name" value="NHL repeat"/>
    <property type="match status" value="1"/>
</dbReference>
<comment type="caution">
    <text evidence="11">The sequence shown here is derived from an EMBL/GenBank/DDBJ whole genome shotgun (WGS) entry which is preliminary data.</text>
</comment>
<name>A0A0D8J9C9_9BACT</name>
<dbReference type="STRING" id="1544798.LH29_14945"/>
<dbReference type="SMART" id="SM00342">
    <property type="entry name" value="HTH_ARAC"/>
    <property type="match status" value="1"/>
</dbReference>
<evidence type="ECO:0000313" key="11">
    <source>
        <dbReference type="EMBL" id="KJF43507.1"/>
    </source>
</evidence>
<dbReference type="InterPro" id="IPR036097">
    <property type="entry name" value="HisK_dim/P_sf"/>
</dbReference>
<dbReference type="PROSITE" id="PS50110">
    <property type="entry name" value="RESPONSE_REGULATORY"/>
    <property type="match status" value="1"/>
</dbReference>
<dbReference type="InterPro" id="IPR003594">
    <property type="entry name" value="HATPase_dom"/>
</dbReference>
<dbReference type="Gene3D" id="3.30.565.10">
    <property type="entry name" value="Histidine kinase-like ATPase, C-terminal domain"/>
    <property type="match status" value="1"/>
</dbReference>
<keyword evidence="3 7" id="KW-0597">Phosphoprotein</keyword>
<dbReference type="Pfam" id="PF00072">
    <property type="entry name" value="Response_reg"/>
    <property type="match status" value="1"/>
</dbReference>
<dbReference type="CDD" id="cd00146">
    <property type="entry name" value="PKD"/>
    <property type="match status" value="1"/>
</dbReference>
<dbReference type="SMART" id="SM00448">
    <property type="entry name" value="REC"/>
    <property type="match status" value="1"/>
</dbReference>
<dbReference type="EMBL" id="JRHC01000003">
    <property type="protein sequence ID" value="KJF43507.1"/>
    <property type="molecule type" value="Genomic_DNA"/>
</dbReference>
<evidence type="ECO:0000256" key="3">
    <source>
        <dbReference type="ARBA" id="ARBA00022553"/>
    </source>
</evidence>
<feature type="domain" description="Response regulatory" evidence="10">
    <location>
        <begin position="1068"/>
        <end position="1183"/>
    </location>
</feature>
<keyword evidence="4" id="KW-0805">Transcription regulation</keyword>
<dbReference type="GO" id="GO:0043565">
    <property type="term" value="F:sequence-specific DNA binding"/>
    <property type="evidence" value="ECO:0007669"/>
    <property type="project" value="InterPro"/>
</dbReference>
<evidence type="ECO:0000259" key="8">
    <source>
        <dbReference type="PROSITE" id="PS01124"/>
    </source>
</evidence>
<dbReference type="Gene3D" id="1.10.287.130">
    <property type="match status" value="1"/>
</dbReference>
<dbReference type="SMART" id="SM00387">
    <property type="entry name" value="HATPase_c"/>
    <property type="match status" value="1"/>
</dbReference>
<feature type="domain" description="HTH araC/xylS-type" evidence="8">
    <location>
        <begin position="1215"/>
        <end position="1314"/>
    </location>
</feature>
<dbReference type="Proteomes" id="UP000032544">
    <property type="component" value="Unassembled WGS sequence"/>
</dbReference>
<gene>
    <name evidence="11" type="ORF">LH29_14945</name>
</gene>
<evidence type="ECO:0000256" key="4">
    <source>
        <dbReference type="ARBA" id="ARBA00023015"/>
    </source>
</evidence>
<reference evidence="11 12" key="1">
    <citation type="submission" date="2014-09" db="EMBL/GenBank/DDBJ databases">
        <title>Draft Genome Sequence of Draconibacterium sp. JN14CK-3.</title>
        <authorList>
            <person name="Dong C."/>
            <person name="Lai Q."/>
            <person name="Shao Z."/>
        </authorList>
    </citation>
    <scope>NUCLEOTIDE SEQUENCE [LARGE SCALE GENOMIC DNA]</scope>
    <source>
        <strain evidence="11 12">JN14CK-3</strain>
    </source>
</reference>
<evidence type="ECO:0000313" key="12">
    <source>
        <dbReference type="Proteomes" id="UP000032544"/>
    </source>
</evidence>
<proteinExistence type="predicted"/>
<dbReference type="GO" id="GO:0003700">
    <property type="term" value="F:DNA-binding transcription factor activity"/>
    <property type="evidence" value="ECO:0007669"/>
    <property type="project" value="InterPro"/>
</dbReference>
<dbReference type="CDD" id="cd00082">
    <property type="entry name" value="HisKA"/>
    <property type="match status" value="1"/>
</dbReference>
<keyword evidence="6" id="KW-0804">Transcription</keyword>
<evidence type="ECO:0000256" key="2">
    <source>
        <dbReference type="ARBA" id="ARBA00012438"/>
    </source>
</evidence>
<dbReference type="SUPFAM" id="SSF47384">
    <property type="entry name" value="Homodimeric domain of signal transducing histidine kinase"/>
    <property type="match status" value="1"/>
</dbReference>